<dbReference type="Gene3D" id="3.40.50.10140">
    <property type="entry name" value="Toll/interleukin-1 receptor homology (TIR) domain"/>
    <property type="match status" value="1"/>
</dbReference>
<dbReference type="InterPro" id="IPR001680">
    <property type="entry name" value="WD40_rpt"/>
</dbReference>
<dbReference type="InterPro" id="IPR049052">
    <property type="entry name" value="nSTAND1"/>
</dbReference>
<dbReference type="Pfam" id="PF00400">
    <property type="entry name" value="WD40"/>
    <property type="match status" value="8"/>
</dbReference>
<dbReference type="SUPFAM" id="SSF52200">
    <property type="entry name" value="Toll/Interleukin receptor TIR domain"/>
    <property type="match status" value="1"/>
</dbReference>
<dbReference type="SUPFAM" id="SSF50998">
    <property type="entry name" value="Quinoprotein alcohol dehydrogenase-like"/>
    <property type="match status" value="1"/>
</dbReference>
<dbReference type="PROSITE" id="PS00678">
    <property type="entry name" value="WD_REPEATS_1"/>
    <property type="match status" value="5"/>
</dbReference>
<feature type="repeat" description="WD" evidence="3">
    <location>
        <begin position="1135"/>
        <end position="1176"/>
    </location>
</feature>
<dbReference type="SMART" id="SM00320">
    <property type="entry name" value="WD40"/>
    <property type="match status" value="11"/>
</dbReference>
<feature type="repeat" description="WD" evidence="3">
    <location>
        <begin position="1014"/>
        <end position="1047"/>
    </location>
</feature>
<evidence type="ECO:0000256" key="3">
    <source>
        <dbReference type="PROSITE-ProRule" id="PRU00221"/>
    </source>
</evidence>
<dbReference type="InterPro" id="IPR027417">
    <property type="entry name" value="P-loop_NTPase"/>
</dbReference>
<keyword evidence="8" id="KW-1185">Reference proteome</keyword>
<evidence type="ECO:0000259" key="6">
    <source>
        <dbReference type="Pfam" id="PF20703"/>
    </source>
</evidence>
<dbReference type="SUPFAM" id="SSF52540">
    <property type="entry name" value="P-loop containing nucleoside triphosphate hydrolases"/>
    <property type="match status" value="1"/>
</dbReference>
<evidence type="ECO:0000313" key="7">
    <source>
        <dbReference type="EMBL" id="SEH87624.1"/>
    </source>
</evidence>
<dbReference type="InterPro" id="IPR020472">
    <property type="entry name" value="WD40_PAC1"/>
</dbReference>
<feature type="region of interest" description="Disordered" evidence="5">
    <location>
        <begin position="785"/>
        <end position="805"/>
    </location>
</feature>
<feature type="repeat" description="WD" evidence="3">
    <location>
        <begin position="1090"/>
        <end position="1131"/>
    </location>
</feature>
<feature type="repeat" description="WD" evidence="3">
    <location>
        <begin position="1262"/>
        <end position="1303"/>
    </location>
</feature>
<feature type="repeat" description="WD" evidence="3">
    <location>
        <begin position="971"/>
        <end position="1012"/>
    </location>
</feature>
<dbReference type="Proteomes" id="UP000182915">
    <property type="component" value="Chromosome I"/>
</dbReference>
<dbReference type="InterPro" id="IPR035897">
    <property type="entry name" value="Toll_tir_struct_dom_sf"/>
</dbReference>
<evidence type="ECO:0000256" key="1">
    <source>
        <dbReference type="ARBA" id="ARBA00022574"/>
    </source>
</evidence>
<evidence type="ECO:0000256" key="5">
    <source>
        <dbReference type="SAM" id="MobiDB-lite"/>
    </source>
</evidence>
<keyword evidence="2" id="KW-0677">Repeat</keyword>
<sequence>MRDAVALKQWLVGQDPPLANEIFLDVDPESGLRTGTRWKDALRRANARCEAVICLLSTNWESSHECKVEYRTAENLNKQIFVARLEPSAGDELTSEWQRCDLFGDGPKTGIDIGDGEPVELLTAGLYLLRDGIRGAGIGAESFAWPPPNDPQRSPYRGWEPLDEADAAVFFGRDAQIVRAMDAVRGMRLSGVDSLFVVLGPSGTGKSSFLRAGLLPRLRREDRRFALLDIVRPERDVITGESGFAQAMCRTRARYGLPQPSLGEVKAACAAGEVGTVIRLLGELRAAAAARVPDDDEGSESAAAPTLVVPVDQAEELFTADGGESSEQFLRLLSGVIEEMNGAEAGIVVAATIRTDRYEAMQTHPLLSGLGTVLFDELKPMPPTQFQEVIVGPARRSTDGGRPLRVAPELVERLLVDAGEGADTLPMLALTLWRLFTDYGITGELTPAHYESLGGMRRVVQTEIDDVLAADPATRASQLASLRAAFIPWLATINPDNDQPLRRVARYTDLPGPGRPLIDALVAKRLMVKDTRGGEPVVEVALESLLRQWDELAGWLREERKSLKDADDLERAAHAWATNGHDPAWLLAGSRLSDAENLAVADGFQQRLTGTSDFLAASRAAENERLAAEEEQRQAELRTAQERQATAEAHAATLRKRSRILRSVLAVTAVVAVAAAVGFVRANAASNEATRQFREATGQRLNAEAQAMLADTQPGGDIRALQQLLAAHALTTAPDEGTLYDAVVQKAWTQRLIQTPGLVTGTAFSPDGRLLAASCSDDVVRIWDSDTGQPHGEPLRGHEEPVNDLSFSPDGKRLAASSVDGTVRVWDVASGRQSGDAFVGDAGANDEPAAVRSVHFASGGRELIVNTDDGKVRVFDAESHRVKGAPIANGADLVAVSSRGVIAANGRGAGDTAILMGSFGAPGATSRLDGHTKDVIDLAFSPDGAWLASTSADFTVRLWDVQAGRAAGEPLEGHTGEATEVAFSPDNRLLASGGADRTVRLWDVATGDPVGVPLTGPSGTVTTLAFDPSGTRLVAGSSDGSLRIWSMPAVIPLAGHTVAFSPDGKLAVGGIDGSLRLWDPATHEPVGEPFVGADGEMARLAFSADGERMVSVNAEGTLQVWEVASRRPLGAPVDVGADDTIIVALGIDPEARFAATGGQGSTVRLWDLQDGSAVGAAIEKPGLTTALAVREGGGEVLGTTQRSDGFGRLWRWNAESGEEISSEPLGLMSTATVSRSGAVAVGGDGDVVFHQPDEIEDDAEPVRGHPDPVSAIVFGPSDHRAVSGSRDGTVRLWDVATEEPIGKSYRGATGMVVSLAMSPDGRRFAAGGVDSTSRVWPATASPADLCAVLTGNMSQKQWDDWVSPDIDYIKTCPELPIAPD</sequence>
<feature type="domain" description="Novel STAND NTPase 1" evidence="6">
    <location>
        <begin position="155"/>
        <end position="583"/>
    </location>
</feature>
<evidence type="ECO:0000313" key="8">
    <source>
        <dbReference type="Proteomes" id="UP000182915"/>
    </source>
</evidence>
<name>A0A1H6LRL0_MYCRU</name>
<dbReference type="InterPro" id="IPR015943">
    <property type="entry name" value="WD40/YVTN_repeat-like_dom_sf"/>
</dbReference>
<dbReference type="InterPro" id="IPR011047">
    <property type="entry name" value="Quinoprotein_ADH-like_sf"/>
</dbReference>
<evidence type="ECO:0000256" key="4">
    <source>
        <dbReference type="SAM" id="Coils"/>
    </source>
</evidence>
<keyword evidence="4" id="KW-0175">Coiled coil</keyword>
<dbReference type="EMBL" id="LT629971">
    <property type="protein sequence ID" value="SEH87624.1"/>
    <property type="molecule type" value="Genomic_DNA"/>
</dbReference>
<protein>
    <submittedName>
        <fullName evidence="7">WD40 repeat</fullName>
    </submittedName>
</protein>
<feature type="repeat" description="WD" evidence="3">
    <location>
        <begin position="1057"/>
        <end position="1088"/>
    </location>
</feature>
<dbReference type="CDD" id="cd00200">
    <property type="entry name" value="WD40"/>
    <property type="match status" value="2"/>
</dbReference>
<feature type="repeat" description="WD" evidence="3">
    <location>
        <begin position="795"/>
        <end position="836"/>
    </location>
</feature>
<dbReference type="PRINTS" id="PR00320">
    <property type="entry name" value="GPROTEINBRPT"/>
</dbReference>
<dbReference type="PANTHER" id="PTHR19879">
    <property type="entry name" value="TRANSCRIPTION INITIATION FACTOR TFIID"/>
    <property type="match status" value="1"/>
</dbReference>
<reference evidence="8" key="1">
    <citation type="submission" date="2016-10" db="EMBL/GenBank/DDBJ databases">
        <authorList>
            <person name="Varghese N."/>
            <person name="Submissions S."/>
        </authorList>
    </citation>
    <scope>NUCLEOTIDE SEQUENCE [LARGE SCALE GENOMIC DNA]</scope>
    <source>
        <strain evidence="8">DSM 45405</strain>
    </source>
</reference>
<accession>A0A1H6LRL0</accession>
<dbReference type="PANTHER" id="PTHR19879:SF9">
    <property type="entry name" value="TRANSCRIPTION INITIATION FACTOR TFIID SUBUNIT 5"/>
    <property type="match status" value="1"/>
</dbReference>
<dbReference type="Pfam" id="PF20703">
    <property type="entry name" value="nSTAND1"/>
    <property type="match status" value="1"/>
</dbReference>
<dbReference type="PROSITE" id="PS50082">
    <property type="entry name" value="WD_REPEATS_2"/>
    <property type="match status" value="10"/>
</dbReference>
<feature type="repeat" description="WD" evidence="3">
    <location>
        <begin position="1305"/>
        <end position="1336"/>
    </location>
</feature>
<dbReference type="Gene3D" id="2.130.10.10">
    <property type="entry name" value="YVTN repeat-like/Quinoprotein amine dehydrogenase"/>
    <property type="match status" value="4"/>
</dbReference>
<organism evidence="7 8">
    <name type="scientific">Mycolicibacterium rutilum</name>
    <name type="common">Mycobacterium rutilum</name>
    <dbReference type="NCBI Taxonomy" id="370526"/>
    <lineage>
        <taxon>Bacteria</taxon>
        <taxon>Bacillati</taxon>
        <taxon>Actinomycetota</taxon>
        <taxon>Actinomycetes</taxon>
        <taxon>Mycobacteriales</taxon>
        <taxon>Mycobacteriaceae</taxon>
        <taxon>Mycolicibacterium</taxon>
    </lineage>
</organism>
<evidence type="ECO:0000256" key="2">
    <source>
        <dbReference type="ARBA" id="ARBA00022737"/>
    </source>
</evidence>
<dbReference type="PROSITE" id="PS50294">
    <property type="entry name" value="WD_REPEATS_REGION"/>
    <property type="match status" value="7"/>
</dbReference>
<feature type="coiled-coil region" evidence="4">
    <location>
        <begin position="618"/>
        <end position="657"/>
    </location>
</feature>
<feature type="repeat" description="WD" evidence="3">
    <location>
        <begin position="928"/>
        <end position="969"/>
    </location>
</feature>
<gene>
    <name evidence="7" type="ORF">SAMN04489835_5171</name>
</gene>
<proteinExistence type="predicted"/>
<feature type="repeat" description="WD" evidence="3">
    <location>
        <begin position="759"/>
        <end position="793"/>
    </location>
</feature>
<dbReference type="STRING" id="370526.SAMN04489835_5171"/>
<dbReference type="InterPro" id="IPR036322">
    <property type="entry name" value="WD40_repeat_dom_sf"/>
</dbReference>
<dbReference type="InterPro" id="IPR019775">
    <property type="entry name" value="WD40_repeat_CS"/>
</dbReference>
<keyword evidence="1 3" id="KW-0853">WD repeat</keyword>
<dbReference type="SUPFAM" id="SSF50978">
    <property type="entry name" value="WD40 repeat-like"/>
    <property type="match status" value="1"/>
</dbReference>